<dbReference type="OrthoDB" id="6520058at2"/>
<dbReference type="Proteomes" id="UP000239197">
    <property type="component" value="Plasmid unnamed1"/>
</dbReference>
<evidence type="ECO:0000313" key="1">
    <source>
        <dbReference type="EMBL" id="AVF37629.1"/>
    </source>
</evidence>
<reference evidence="2" key="1">
    <citation type="submission" date="2017-01" db="EMBL/GenBank/DDBJ databases">
        <title>Genome sequence of Rouxiella sp. ERMR1:05.</title>
        <authorList>
            <person name="Kumar R."/>
            <person name="Singh D."/>
            <person name="Kumar S."/>
        </authorList>
    </citation>
    <scope>NUCLEOTIDE SEQUENCE [LARGE SCALE GENOMIC DNA]</scope>
    <source>
        <strain evidence="2">ERMR1:05</strain>
        <plasmid evidence="2">unnamed1</plasmid>
    </source>
</reference>
<evidence type="ECO:0000313" key="2">
    <source>
        <dbReference type="Proteomes" id="UP000239197"/>
    </source>
</evidence>
<name>A0A2L1UXF2_9GAMM</name>
<dbReference type="RefSeq" id="WP_104924969.1">
    <property type="nucleotide sequence ID" value="NZ_CP019063.1"/>
</dbReference>
<sequence length="117" mass="12996">MKNLLPVLIILTSSGCVDLGRVGMHPELKTAYFDGRQHEVINCLYSAALNQHLSLMRGDPYPDGSERYNLQDANFEDVAWIDVSTFSNKQTSVNFFYAPHAPDVTAAISAMVSQCKK</sequence>
<proteinExistence type="predicted"/>
<accession>A0A2L1UXF2</accession>
<geneLocation type="plasmid" evidence="1 2">
    <name>unnamed1</name>
</geneLocation>
<dbReference type="AlphaFoldDB" id="A0A2L1UXF2"/>
<gene>
    <name evidence="1" type="ORF">BV494_22145</name>
</gene>
<keyword evidence="1" id="KW-0614">Plasmid</keyword>
<keyword evidence="2" id="KW-1185">Reference proteome</keyword>
<protein>
    <submittedName>
        <fullName evidence="1">Uncharacterized protein</fullName>
    </submittedName>
</protein>
<dbReference type="KEGG" id="rox:BV494_22145"/>
<organism evidence="1 2">
    <name type="scientific">Rahnella sikkimica</name>
    <dbReference type="NCBI Taxonomy" id="1805933"/>
    <lineage>
        <taxon>Bacteria</taxon>
        <taxon>Pseudomonadati</taxon>
        <taxon>Pseudomonadota</taxon>
        <taxon>Gammaproteobacteria</taxon>
        <taxon>Enterobacterales</taxon>
        <taxon>Yersiniaceae</taxon>
        <taxon>Rahnella</taxon>
    </lineage>
</organism>
<dbReference type="EMBL" id="CP019063">
    <property type="protein sequence ID" value="AVF37629.1"/>
    <property type="molecule type" value="Genomic_DNA"/>
</dbReference>
<dbReference type="PROSITE" id="PS51257">
    <property type="entry name" value="PROKAR_LIPOPROTEIN"/>
    <property type="match status" value="1"/>
</dbReference>